<dbReference type="InterPro" id="IPR010987">
    <property type="entry name" value="Glutathione-S-Trfase_C-like"/>
</dbReference>
<dbReference type="SFLD" id="SFLDG00358">
    <property type="entry name" value="Main_(cytGST)"/>
    <property type="match status" value="1"/>
</dbReference>
<dbReference type="CDD" id="cd03187">
    <property type="entry name" value="GST_C_Phi"/>
    <property type="match status" value="1"/>
</dbReference>
<dbReference type="GO" id="GO:0005737">
    <property type="term" value="C:cytoplasm"/>
    <property type="evidence" value="ECO:0007669"/>
    <property type="project" value="TreeGrafter"/>
</dbReference>
<dbReference type="GO" id="GO:0006749">
    <property type="term" value="P:glutathione metabolic process"/>
    <property type="evidence" value="ECO:0007669"/>
    <property type="project" value="TreeGrafter"/>
</dbReference>
<dbReference type="PROSITE" id="PS50405">
    <property type="entry name" value="GST_CTER"/>
    <property type="match status" value="1"/>
</dbReference>
<dbReference type="EC" id="2.5.1.18" evidence="2"/>
<feature type="domain" description="GST C-terminal" evidence="6">
    <location>
        <begin position="89"/>
        <end position="215"/>
    </location>
</feature>
<dbReference type="PROSITE" id="PS50404">
    <property type="entry name" value="GST_NTER"/>
    <property type="match status" value="1"/>
</dbReference>
<dbReference type="Gene3D" id="1.20.1050.10">
    <property type="match status" value="1"/>
</dbReference>
<gene>
    <name evidence="7" type="ORF">RND81_04G081800</name>
</gene>
<comment type="caution">
    <text evidence="7">The sequence shown here is derived from an EMBL/GenBank/DDBJ whole genome shotgun (WGS) entry which is preliminary data.</text>
</comment>
<dbReference type="InterPro" id="IPR040079">
    <property type="entry name" value="Glutathione_S-Trfase"/>
</dbReference>
<sequence length="215" mass="24204">MAIKVYGNPMSTATQRVLAALNEKQLDFEFVPVDMRVGAHKQEPFISLNPFGQVPALEDGDVKLFESRAITKYIAYTYENNGTALVNPDKNQLVGELVWSEVEAHQFDPVGSKLAWELVYKVVLFGQETDMSVVEENDAKFVKVLDIYEARLAVSKYLGGDSFTLVDLHHLPLLTYLMGTQVKTLFEERPHVSAWSKDVLARPAWEKTLALQKQG</sequence>
<dbReference type="FunFam" id="1.20.1050.10:FF:000004">
    <property type="entry name" value="Glutathione S-transferase F2"/>
    <property type="match status" value="1"/>
</dbReference>
<dbReference type="EMBL" id="JBDFQZ010000004">
    <property type="protein sequence ID" value="KAK9733652.1"/>
    <property type="molecule type" value="Genomic_DNA"/>
</dbReference>
<dbReference type="PANTHER" id="PTHR43900">
    <property type="entry name" value="GLUTATHIONE S-TRANSFERASE RHO"/>
    <property type="match status" value="1"/>
</dbReference>
<name>A0AAW1LJ68_SAPOF</name>
<feature type="domain" description="GST N-terminal" evidence="5">
    <location>
        <begin position="1"/>
        <end position="82"/>
    </location>
</feature>
<dbReference type="CDD" id="cd03053">
    <property type="entry name" value="GST_N_Phi"/>
    <property type="match status" value="1"/>
</dbReference>
<dbReference type="PANTHER" id="PTHR43900:SF47">
    <property type="entry name" value="GLUTATHIONE S-TRANSFERASE F6-RELATED"/>
    <property type="match status" value="1"/>
</dbReference>
<reference evidence="7" key="1">
    <citation type="submission" date="2024-03" db="EMBL/GenBank/DDBJ databases">
        <title>WGS assembly of Saponaria officinalis var. Norfolk2.</title>
        <authorList>
            <person name="Jenkins J."/>
            <person name="Shu S."/>
            <person name="Grimwood J."/>
            <person name="Barry K."/>
            <person name="Goodstein D."/>
            <person name="Schmutz J."/>
            <person name="Leebens-Mack J."/>
            <person name="Osbourn A."/>
        </authorList>
    </citation>
    <scope>NUCLEOTIDE SEQUENCE [LARGE SCALE GENOMIC DNA]</scope>
    <source>
        <strain evidence="7">JIC</strain>
    </source>
</reference>
<dbReference type="FunFam" id="3.40.30.10:FF:000016">
    <property type="entry name" value="Glutathione S-transferase F2"/>
    <property type="match status" value="1"/>
</dbReference>
<evidence type="ECO:0000259" key="6">
    <source>
        <dbReference type="PROSITE" id="PS50405"/>
    </source>
</evidence>
<dbReference type="GO" id="GO:0043295">
    <property type="term" value="F:glutathione binding"/>
    <property type="evidence" value="ECO:0007669"/>
    <property type="project" value="TreeGrafter"/>
</dbReference>
<organism evidence="7 8">
    <name type="scientific">Saponaria officinalis</name>
    <name type="common">Common soapwort</name>
    <name type="synonym">Lychnis saponaria</name>
    <dbReference type="NCBI Taxonomy" id="3572"/>
    <lineage>
        <taxon>Eukaryota</taxon>
        <taxon>Viridiplantae</taxon>
        <taxon>Streptophyta</taxon>
        <taxon>Embryophyta</taxon>
        <taxon>Tracheophyta</taxon>
        <taxon>Spermatophyta</taxon>
        <taxon>Magnoliopsida</taxon>
        <taxon>eudicotyledons</taxon>
        <taxon>Gunneridae</taxon>
        <taxon>Pentapetalae</taxon>
        <taxon>Caryophyllales</taxon>
        <taxon>Caryophyllaceae</taxon>
        <taxon>Caryophylleae</taxon>
        <taxon>Saponaria</taxon>
    </lineage>
</organism>
<evidence type="ECO:0000256" key="2">
    <source>
        <dbReference type="ARBA" id="ARBA00012452"/>
    </source>
</evidence>
<dbReference type="GO" id="GO:0004364">
    <property type="term" value="F:glutathione transferase activity"/>
    <property type="evidence" value="ECO:0007669"/>
    <property type="project" value="UniProtKB-EC"/>
</dbReference>
<evidence type="ECO:0000313" key="8">
    <source>
        <dbReference type="Proteomes" id="UP001443914"/>
    </source>
</evidence>
<dbReference type="InterPro" id="IPR004046">
    <property type="entry name" value="GST_C"/>
</dbReference>
<dbReference type="InterPro" id="IPR036282">
    <property type="entry name" value="Glutathione-S-Trfase_C_sf"/>
</dbReference>
<dbReference type="InterPro" id="IPR004045">
    <property type="entry name" value="Glutathione_S-Trfase_N"/>
</dbReference>
<dbReference type="GO" id="GO:0009407">
    <property type="term" value="P:toxin catabolic process"/>
    <property type="evidence" value="ECO:0007669"/>
    <property type="project" value="UniProtKB-ARBA"/>
</dbReference>
<evidence type="ECO:0000256" key="1">
    <source>
        <dbReference type="ARBA" id="ARBA00010128"/>
    </source>
</evidence>
<dbReference type="AlphaFoldDB" id="A0AAW1LJ68"/>
<proteinExistence type="inferred from homology"/>
<dbReference type="Gene3D" id="3.40.30.10">
    <property type="entry name" value="Glutaredoxin"/>
    <property type="match status" value="1"/>
</dbReference>
<dbReference type="SUPFAM" id="SSF47616">
    <property type="entry name" value="GST C-terminal domain-like"/>
    <property type="match status" value="1"/>
</dbReference>
<dbReference type="SFLD" id="SFLDG01154">
    <property type="entry name" value="Main.5:_Phi-like"/>
    <property type="match status" value="1"/>
</dbReference>
<dbReference type="SFLD" id="SFLDS00019">
    <property type="entry name" value="Glutathione_Transferase_(cytos"/>
    <property type="match status" value="1"/>
</dbReference>
<dbReference type="Proteomes" id="UP001443914">
    <property type="component" value="Unassembled WGS sequence"/>
</dbReference>
<dbReference type="SUPFAM" id="SSF52833">
    <property type="entry name" value="Thioredoxin-like"/>
    <property type="match status" value="1"/>
</dbReference>
<dbReference type="Pfam" id="PF00043">
    <property type="entry name" value="GST_C"/>
    <property type="match status" value="1"/>
</dbReference>
<protein>
    <recommendedName>
        <fullName evidence="2">glutathione transferase</fullName>
        <ecNumber evidence="2">2.5.1.18</ecNumber>
    </recommendedName>
</protein>
<keyword evidence="8" id="KW-1185">Reference proteome</keyword>
<accession>A0AAW1LJ68</accession>
<evidence type="ECO:0000313" key="7">
    <source>
        <dbReference type="EMBL" id="KAK9733652.1"/>
    </source>
</evidence>
<evidence type="ECO:0000256" key="4">
    <source>
        <dbReference type="ARBA" id="ARBA00047960"/>
    </source>
</evidence>
<evidence type="ECO:0000259" key="5">
    <source>
        <dbReference type="PROSITE" id="PS50404"/>
    </source>
</evidence>
<evidence type="ECO:0000256" key="3">
    <source>
        <dbReference type="ARBA" id="ARBA00022679"/>
    </source>
</evidence>
<dbReference type="InterPro" id="IPR036249">
    <property type="entry name" value="Thioredoxin-like_sf"/>
</dbReference>
<comment type="similarity">
    <text evidence="1">Belongs to the GST superfamily. Phi family.</text>
</comment>
<dbReference type="InterPro" id="IPR034347">
    <property type="entry name" value="GST_Phi_C"/>
</dbReference>
<comment type="catalytic activity">
    <reaction evidence="4">
        <text>RX + glutathione = an S-substituted glutathione + a halide anion + H(+)</text>
        <dbReference type="Rhea" id="RHEA:16437"/>
        <dbReference type="ChEBI" id="CHEBI:15378"/>
        <dbReference type="ChEBI" id="CHEBI:16042"/>
        <dbReference type="ChEBI" id="CHEBI:17792"/>
        <dbReference type="ChEBI" id="CHEBI:57925"/>
        <dbReference type="ChEBI" id="CHEBI:90779"/>
        <dbReference type="EC" id="2.5.1.18"/>
    </reaction>
</comment>
<keyword evidence="3" id="KW-0808">Transferase</keyword>
<dbReference type="Pfam" id="PF02798">
    <property type="entry name" value="GST_N"/>
    <property type="match status" value="1"/>
</dbReference>